<dbReference type="CDD" id="cd00063">
    <property type="entry name" value="FN3"/>
    <property type="match status" value="3"/>
</dbReference>
<dbReference type="InterPro" id="IPR035986">
    <property type="entry name" value="PKD_dom_sf"/>
</dbReference>
<dbReference type="SUPFAM" id="SSF49854">
    <property type="entry name" value="Spermadhesin, CUB domain"/>
    <property type="match status" value="3"/>
</dbReference>
<dbReference type="Gene3D" id="2.60.40.1220">
    <property type="match status" value="2"/>
</dbReference>
<dbReference type="PANTHER" id="PTHR46708">
    <property type="entry name" value="TENASCIN"/>
    <property type="match status" value="1"/>
</dbReference>
<evidence type="ECO:0000259" key="7">
    <source>
        <dbReference type="PROSITE" id="PS51841"/>
    </source>
</evidence>
<evidence type="ECO:0000256" key="4">
    <source>
        <dbReference type="SAM" id="MobiDB-lite"/>
    </source>
</evidence>
<dbReference type="Pfam" id="PF13585">
    <property type="entry name" value="CHU_C"/>
    <property type="match status" value="1"/>
</dbReference>
<dbReference type="Gene3D" id="2.60.120.290">
    <property type="entry name" value="Spermadhesin, CUB domain"/>
    <property type="match status" value="3"/>
</dbReference>
<protein>
    <submittedName>
        <fullName evidence="8">T9SS type B sorting domain-containing protein</fullName>
    </submittedName>
</protein>
<dbReference type="Proteomes" id="UP000289857">
    <property type="component" value="Unassembled WGS sequence"/>
</dbReference>
<feature type="domain" description="Fibronectin type-III" evidence="6">
    <location>
        <begin position="657"/>
        <end position="748"/>
    </location>
</feature>
<dbReference type="SUPFAM" id="SSF49265">
    <property type="entry name" value="Fibronectin type III"/>
    <property type="match status" value="4"/>
</dbReference>
<feature type="domain" description="Fibronectin type-III" evidence="6">
    <location>
        <begin position="437"/>
        <end position="529"/>
    </location>
</feature>
<dbReference type="SUPFAM" id="SSF49299">
    <property type="entry name" value="PKD domain"/>
    <property type="match status" value="1"/>
</dbReference>
<feature type="domain" description="Fibronectin type-III" evidence="6">
    <location>
        <begin position="1106"/>
        <end position="1197"/>
    </location>
</feature>
<dbReference type="CDD" id="cd00041">
    <property type="entry name" value="CUB"/>
    <property type="match status" value="2"/>
</dbReference>
<comment type="caution">
    <text evidence="8">The sequence shown here is derived from an EMBL/GenBank/DDBJ whole genome shotgun (WGS) entry which is preliminary data.</text>
</comment>
<gene>
    <name evidence="8" type="ORF">EQG61_02260</name>
</gene>
<dbReference type="InterPro" id="IPR035914">
    <property type="entry name" value="Sperma_CUB_dom_sf"/>
</dbReference>
<dbReference type="NCBIfam" id="TIGR04131">
    <property type="entry name" value="Bac_Flav_CTERM"/>
    <property type="match status" value="1"/>
</dbReference>
<keyword evidence="9" id="KW-1185">Reference proteome</keyword>
<sequence>MKKITFVLALLCTFLGFAQFPTPGVEGFENTTNPDVATNPSPWTLGTGATGNQWAVFDNGVGTARRWTITTSAANVYAGTNSAFMNNENIGQGNTSEDYLATPKVTVPTNGELHFWTRSTLTGPQGTEYFVLVNPTATAGTQTNIASYTVTAQTYTEATLSTTFNVYEEKVVDLSAYAGQQVYIAFMMRFTQPTTALGGDRWLIDSVSLVERCLVPNNLSATSITQTSALLGWTGTAPQYEVEVVPATGIPTGSGVIVTTNSYSAQGLTPATPYVYYVRALCSQSNSAWVGPFNFTTATPGLTCTSAIAIPNLPYSTNDNTSVYADTNDTNQGGSCGSTTNYMIGNEVYYSYTPTTTGAISITMTPGASNSGIFVYQGCNNVGVNCVAGVADATSGVRNIPSLNVIAGQTYIIVLSSSAATQSYSYSLIIQQLNCAQPDALTATGISLTGATLSWGNPGNASSWEYVVQTSGSAIPSGSGTTVTTNAGTPVTGLNPDTAYQYWVRADCGNGTFSAWAGPYVFNTLVPPPVCGGTYTDGGGAAANYANNADQTVTICPQTVGDVVTVTFTSFNVEATNDGLYIFNGNSTSAPQIASANGAGAVPGGLAGAYWGTTNPGSFTSSSPDGCLTFRFRSNATTTAAGWVANVTCAAPPACPAPFSLTPTVVLGTSATFTWTAGGTENQWEIIAQPCGNAAPTATTVGTVVNTNTYTIQNLNGLTCYDVYVRAICTSPDVSTWTGPVSITTQVAPPACGGVFSDPGGNANYDNSTDSTVTICPTAPGDVVTVNFTFFATEANWDGLYVFNGNSINAPQISSTNGAGNVPGGLPGSYWGTLTGANLPSFTSTSPDGCLTFRFRSDTSVTAAGWLANVICAPPPTCPNPNTLITSNITHNSATLAWTNPNTATTWNVIALPCGSPAPTAATTGFTVVTTNPYTFTGLTPDTCYDLYVQAVCGAGDLSYWIGPSPITTQIAPPVCGAVFTDPAGANANYANNTDYTVTICPTIPGEQVTVTFTTFNTEANWDGLYVFDGDTINAQQIASNNPANNVPGGLPGSYWGNLTGANLPGPFTASSASGCLTFRFRSDGSVTNPGWVADVTCAPPPTCPKPSNVTVTNITTTTAQIAWNEIGTATQWEVLILPAGSPAPTAASTGIIVNTNPYIATGLNPATQYIVYVRSICSASDISLWSNVKAFNTIIANDECLNATVTPVNTSTTCTVFSSGSLIGATASSEPNTCGGTDDDDVWFSFTATSTTHTINLNNITGGTTDLFHVLYSGTCGNLTQLYCSDPNNSIANNLTPGQTYYIRIYSWTATANQTSSFQVCIGTPQPPPSCITNTPAGNTCAEATPICNLNGYCGNTSASYTSNSWPQLSAAFCGSLENNSFLSFVAADTTISFDVWVTSSEDANGIQIMVFGADTCGSGPVTEYTCWSPGDVLPGSTNITATGLTVGQTYYIMIDGFAGDVCDYVIASNSGIQAPVEITTSTNTTTPTICLGQTATLNASGGNGQFTWATPSGSLSATTGASVVFTPPGVGTFNITATSTDNNPNCPQSASSTQTITVVDYFSTTFDAFPSFCTGSTFPDLPSQSNEGVTGTWSPATIQDVVGTTTYTFTPDVTFCTNPTTLNVTIDPLTTPTFITPAPICPGSPAPLLPTTSGNGITGTWNPAVVSNTASGTYTFTPDAGQCGATVSMSITVLPSCDFGSYANAVWLTNCQTSDFFNTQGSGTDIIGPAQNVFPNSDLGTYVQNSGTLKLRGAEVKTFKSVTANVCSARLYYRIYPVAGTPGAFTSLDLPFFDDCTIDSDSNGTVDTYPSGGPCNPRDQKWQRVLSDIQSPIDLTAYTPGDYNLEVYYELTGDVDSPTQCDDTQLINNGGANFIATYTLQSTPVYASTNPTTCNGNDGTITITGLAPNTSYNFGYTYTIPSPPSSYIADNNGQIVITGLTAGTYTNFNLNVNGCNMPNTTPIVLVDPTPPSVSVSDVTVCETTPATLTAVPSGTSTYSYVWTVPTGATNPGDVASFDATVSGNYTVTITDTVTNCTSNTATAVVVINTLVTPTFDAIAPLCLNATAPVLLTTSNNGITGTWTPSTIDTSVAGTFYIDFTPDAGQCAESVSITVVINSVPTPTATVTQQATCATPTGTAQVTSPLNVTSTVPSDLFISEVTDAETGSLTYVEIFNGTGTTKDLSNYKLKFYNNGNTFTSCDNQLSGLLANNTTVVIKVSSSANQGGVVPNLVFTSCGGVNDNDNIRLTTSTDVEIDVWGDITGTSFTPANAAGYVYRRNTNASPVPTTTWTPSQWTALDPEDYSDVGTYTPVTVPVQYEYAVDNGTYQSSPVFSGLTPGSHTITVRDLATGCVSLPVTVVIDTPALLPAVTTISYTSPVCANAVSTLTPNTSTVGFTAGGQYTADSANLSINPSTGVIDVASSQPGSYVVTYTVAQNIASCQDGGSSTTTVVINPQPTVSVNNATVCQGQTATVTATPGDSDTYSYVWTYPVGAADPGNVASFTTTIAGTYSVVITSTTTGCVSNSASGTVTVNANPIVTVNSSTVCQGQSATVVATPDVTGSYTYVWTVPTGATNPGNVSTFTTTTAGNYSVVITNTATGCTSASGSGTVTVNPLPTVSVANVTVCTGAAATVTATPGTAGTYTFAWTVPTGATNPGNVDTFTTTVAGTYSVIITDTTTGCTSTSASGSVTINPAFSFEIEDGCVGNNYMLEVKPLNNSFDPATAQYDWEIINGSIPVAVGNDEPTFNVTSYLNSTPASETLPLTFGVTVTDANGCTQYSTIVLTTIYCEIQRGISPNGDGLNDFFDLEQLGVKNLSIYNRYGTKVYSKSSYTNQWVGQSDNSDELPDGTYFYVIEFNSGEASKTGWIYINREVK</sequence>
<feature type="domain" description="LTD" evidence="7">
    <location>
        <begin position="2145"/>
        <end position="2267"/>
    </location>
</feature>
<keyword evidence="3" id="KW-1015">Disulfide bond</keyword>
<evidence type="ECO:0000256" key="1">
    <source>
        <dbReference type="ARBA" id="ARBA00022729"/>
    </source>
</evidence>
<feature type="domain" description="Fibronectin type-III" evidence="6">
    <location>
        <begin position="880"/>
        <end position="972"/>
    </location>
</feature>
<dbReference type="SMART" id="SM00060">
    <property type="entry name" value="FN3"/>
    <property type="match status" value="7"/>
</dbReference>
<dbReference type="Pfam" id="PF00932">
    <property type="entry name" value="LTD"/>
    <property type="match status" value="1"/>
</dbReference>
<name>A0A4Q1KBP0_9FLAO</name>
<proteinExistence type="predicted"/>
<dbReference type="PANTHER" id="PTHR46708:SF2">
    <property type="entry name" value="FIBRONECTIN TYPE-III DOMAIN-CONTAINING PROTEIN"/>
    <property type="match status" value="1"/>
</dbReference>
<evidence type="ECO:0000313" key="9">
    <source>
        <dbReference type="Proteomes" id="UP000289857"/>
    </source>
</evidence>
<dbReference type="SMART" id="SM00042">
    <property type="entry name" value="CUB"/>
    <property type="match status" value="3"/>
</dbReference>
<feature type="domain" description="Fibronectin type-III" evidence="6">
    <location>
        <begin position="215"/>
        <end position="300"/>
    </location>
</feature>
<dbReference type="EMBL" id="SBKN01000001">
    <property type="protein sequence ID" value="RXR24287.1"/>
    <property type="molecule type" value="Genomic_DNA"/>
</dbReference>
<keyword evidence="1 5" id="KW-0732">Signal</keyword>
<dbReference type="OrthoDB" id="608579at2"/>
<evidence type="ECO:0000256" key="5">
    <source>
        <dbReference type="SAM" id="SignalP"/>
    </source>
</evidence>
<dbReference type="InterPro" id="IPR026341">
    <property type="entry name" value="T9SS_type_B"/>
</dbReference>
<evidence type="ECO:0000259" key="6">
    <source>
        <dbReference type="PROSITE" id="PS50853"/>
    </source>
</evidence>
<feature type="region of interest" description="Disordered" evidence="4">
    <location>
        <begin position="26"/>
        <end position="46"/>
    </location>
</feature>
<accession>A0A4Q1KBP0</accession>
<dbReference type="InterPro" id="IPR001322">
    <property type="entry name" value="Lamin_tail_dom"/>
</dbReference>
<dbReference type="InterPro" id="IPR050991">
    <property type="entry name" value="ECM_Regulatory_Proteins"/>
</dbReference>
<evidence type="ECO:0000256" key="3">
    <source>
        <dbReference type="ARBA" id="ARBA00023157"/>
    </source>
</evidence>
<dbReference type="InterPro" id="IPR013783">
    <property type="entry name" value="Ig-like_fold"/>
</dbReference>
<dbReference type="Gene3D" id="2.60.120.200">
    <property type="match status" value="1"/>
</dbReference>
<dbReference type="InterPro" id="IPR036116">
    <property type="entry name" value="FN3_sf"/>
</dbReference>
<dbReference type="PROSITE" id="PS50853">
    <property type="entry name" value="FN3"/>
    <property type="match status" value="5"/>
</dbReference>
<evidence type="ECO:0000313" key="8">
    <source>
        <dbReference type="EMBL" id="RXR24287.1"/>
    </source>
</evidence>
<feature type="signal peptide" evidence="5">
    <location>
        <begin position="1"/>
        <end position="18"/>
    </location>
</feature>
<dbReference type="InterPro" id="IPR003961">
    <property type="entry name" value="FN3_dom"/>
</dbReference>
<dbReference type="Pfam" id="PF23759">
    <property type="entry name" value="GBD_T9SS_assoc"/>
    <property type="match status" value="2"/>
</dbReference>
<dbReference type="InterPro" id="IPR014755">
    <property type="entry name" value="Cu-Rt/internalin_Ig-like"/>
</dbReference>
<dbReference type="Pfam" id="PF00041">
    <property type="entry name" value="fn3"/>
    <property type="match status" value="4"/>
</dbReference>
<feature type="chain" id="PRO_5020511467" evidence="5">
    <location>
        <begin position="19"/>
        <end position="2878"/>
    </location>
</feature>
<keyword evidence="2" id="KW-0677">Repeat</keyword>
<evidence type="ECO:0000256" key="2">
    <source>
        <dbReference type="ARBA" id="ARBA00022737"/>
    </source>
</evidence>
<reference evidence="9" key="1">
    <citation type="submission" date="2019-01" db="EMBL/GenBank/DDBJ databases">
        <title>Cytophagaceae bacterium strain CAR-16.</title>
        <authorList>
            <person name="Chen W.-M."/>
        </authorList>
    </citation>
    <scope>NUCLEOTIDE SEQUENCE [LARGE SCALE GENOMIC DNA]</scope>
    <source>
        <strain evidence="9">WWJ-16</strain>
    </source>
</reference>
<dbReference type="NCBIfam" id="NF038128">
    <property type="entry name" value="choice_anch_J"/>
    <property type="match status" value="1"/>
</dbReference>
<organism evidence="8 9">
    <name type="scientific">Flavobacterium stagni</name>
    <dbReference type="NCBI Taxonomy" id="2506421"/>
    <lineage>
        <taxon>Bacteria</taxon>
        <taxon>Pseudomonadati</taxon>
        <taxon>Bacteroidota</taxon>
        <taxon>Flavobacteriia</taxon>
        <taxon>Flavobacteriales</taxon>
        <taxon>Flavobacteriaceae</taxon>
        <taxon>Flavobacterium</taxon>
    </lineage>
</organism>
<dbReference type="SUPFAM" id="SSF74853">
    <property type="entry name" value="Lamin A/C globular tail domain"/>
    <property type="match status" value="1"/>
</dbReference>
<dbReference type="InterPro" id="IPR036415">
    <property type="entry name" value="Lamin_tail_dom_sf"/>
</dbReference>
<dbReference type="PROSITE" id="PS51841">
    <property type="entry name" value="LTD"/>
    <property type="match status" value="1"/>
</dbReference>
<dbReference type="Gene3D" id="2.60.40.10">
    <property type="entry name" value="Immunoglobulins"/>
    <property type="match status" value="5"/>
</dbReference>
<dbReference type="RefSeq" id="WP_129460265.1">
    <property type="nucleotide sequence ID" value="NZ_SBKN01000001.1"/>
</dbReference>
<feature type="compositionally biased region" description="Polar residues" evidence="4">
    <location>
        <begin position="29"/>
        <end position="44"/>
    </location>
</feature>
<dbReference type="InterPro" id="IPR000859">
    <property type="entry name" value="CUB_dom"/>
</dbReference>
<dbReference type="InterPro" id="IPR056600">
    <property type="entry name" value="GBD_T9SS_assoc"/>
</dbReference>